<comment type="caution">
    <text evidence="1">The sequence shown here is derived from an EMBL/GenBank/DDBJ whole genome shotgun (WGS) entry which is preliminary data.</text>
</comment>
<reference evidence="1 2" key="1">
    <citation type="journal article" date="2018" name="Sci. Data">
        <title>The draft genome sequence of cork oak.</title>
        <authorList>
            <person name="Ramos A.M."/>
            <person name="Usie A."/>
            <person name="Barbosa P."/>
            <person name="Barros P.M."/>
            <person name="Capote T."/>
            <person name="Chaves I."/>
            <person name="Simoes F."/>
            <person name="Abreu I."/>
            <person name="Carrasquinho I."/>
            <person name="Faro C."/>
            <person name="Guimaraes J.B."/>
            <person name="Mendonca D."/>
            <person name="Nobrega F."/>
            <person name="Rodrigues L."/>
            <person name="Saibo N.J.M."/>
            <person name="Varela M.C."/>
            <person name="Egas C."/>
            <person name="Matos J."/>
            <person name="Miguel C.M."/>
            <person name="Oliveira M.M."/>
            <person name="Ricardo C.P."/>
            <person name="Goncalves S."/>
        </authorList>
    </citation>
    <scope>NUCLEOTIDE SEQUENCE [LARGE SCALE GENOMIC DNA]</scope>
    <source>
        <strain evidence="2">cv. HL8</strain>
    </source>
</reference>
<evidence type="ECO:0000313" key="2">
    <source>
        <dbReference type="Proteomes" id="UP000237347"/>
    </source>
</evidence>
<keyword evidence="2" id="KW-1185">Reference proteome</keyword>
<dbReference type="AlphaFoldDB" id="A0AAW0L162"/>
<evidence type="ECO:0000313" key="1">
    <source>
        <dbReference type="EMBL" id="KAK7845357.1"/>
    </source>
</evidence>
<accession>A0AAW0L162</accession>
<dbReference type="EMBL" id="PKMF04000171">
    <property type="protein sequence ID" value="KAK7845357.1"/>
    <property type="molecule type" value="Genomic_DNA"/>
</dbReference>
<dbReference type="Proteomes" id="UP000237347">
    <property type="component" value="Unassembled WGS sequence"/>
</dbReference>
<gene>
    <name evidence="1" type="ORF">CFP56_009461</name>
</gene>
<organism evidence="1 2">
    <name type="scientific">Quercus suber</name>
    <name type="common">Cork oak</name>
    <dbReference type="NCBI Taxonomy" id="58331"/>
    <lineage>
        <taxon>Eukaryota</taxon>
        <taxon>Viridiplantae</taxon>
        <taxon>Streptophyta</taxon>
        <taxon>Embryophyta</taxon>
        <taxon>Tracheophyta</taxon>
        <taxon>Spermatophyta</taxon>
        <taxon>Magnoliopsida</taxon>
        <taxon>eudicotyledons</taxon>
        <taxon>Gunneridae</taxon>
        <taxon>Pentapetalae</taxon>
        <taxon>rosids</taxon>
        <taxon>fabids</taxon>
        <taxon>Fagales</taxon>
        <taxon>Fagaceae</taxon>
        <taxon>Quercus</taxon>
    </lineage>
</organism>
<proteinExistence type="predicted"/>
<sequence>MAVYSGLVVIQMGVWLGQLESTFIPLEPKLPNCKEEEGTPGVRFIGYGILVIGIQMKPLIEGCSEKKWCCSELD</sequence>
<name>A0AAW0L162_QUESU</name>
<protein>
    <submittedName>
        <fullName evidence="1">Uncharacterized protein</fullName>
    </submittedName>
</protein>